<evidence type="ECO:0000256" key="1">
    <source>
        <dbReference type="SAM" id="MobiDB-lite"/>
    </source>
</evidence>
<feature type="region of interest" description="Disordered" evidence="1">
    <location>
        <begin position="23"/>
        <end position="56"/>
    </location>
</feature>
<dbReference type="AlphaFoldDB" id="A0A1F6MAL3"/>
<evidence type="ECO:0000313" key="2">
    <source>
        <dbReference type="EMBL" id="OGH68676.1"/>
    </source>
</evidence>
<comment type="caution">
    <text evidence="2">The sequence shown here is derived from an EMBL/GenBank/DDBJ whole genome shotgun (WGS) entry which is preliminary data.</text>
</comment>
<reference evidence="2 3" key="1">
    <citation type="journal article" date="2016" name="Nat. Commun.">
        <title>Thousands of microbial genomes shed light on interconnected biogeochemical processes in an aquifer system.</title>
        <authorList>
            <person name="Anantharaman K."/>
            <person name="Brown C.T."/>
            <person name="Hug L.A."/>
            <person name="Sharon I."/>
            <person name="Castelle C.J."/>
            <person name="Probst A.J."/>
            <person name="Thomas B.C."/>
            <person name="Singh A."/>
            <person name="Wilkins M.J."/>
            <person name="Karaoz U."/>
            <person name="Brodie E.L."/>
            <person name="Williams K.H."/>
            <person name="Hubbard S.S."/>
            <person name="Banfield J.F."/>
        </authorList>
    </citation>
    <scope>NUCLEOTIDE SEQUENCE [LARGE SCALE GENOMIC DNA]</scope>
</reference>
<dbReference type="Proteomes" id="UP000176413">
    <property type="component" value="Unassembled WGS sequence"/>
</dbReference>
<protein>
    <submittedName>
        <fullName evidence="2">Uncharacterized protein</fullName>
    </submittedName>
</protein>
<accession>A0A1F6MAL3</accession>
<gene>
    <name evidence="2" type="ORF">A3D53_02260</name>
</gene>
<proteinExistence type="predicted"/>
<organism evidence="2 3">
    <name type="scientific">Candidatus Magasanikbacteria bacterium RIFCSPHIGHO2_02_FULL_45_10</name>
    <dbReference type="NCBI Taxonomy" id="1798679"/>
    <lineage>
        <taxon>Bacteria</taxon>
        <taxon>Candidatus Magasanikiibacteriota</taxon>
    </lineage>
</organism>
<name>A0A1F6MAL3_9BACT</name>
<dbReference type="EMBL" id="MFQA01000034">
    <property type="protein sequence ID" value="OGH68676.1"/>
    <property type="molecule type" value="Genomic_DNA"/>
</dbReference>
<evidence type="ECO:0000313" key="3">
    <source>
        <dbReference type="Proteomes" id="UP000176413"/>
    </source>
</evidence>
<sequence length="164" mass="19050">MTDRKRESINLLETPILEVDKSAVETESTEKIISPKQETTPEEKTTSQPTSLSPAKKQITTRELDELITAVEKILEKDLSNAYRRLSPIAQQEFKLKGEQTARSIRTLLNSTKLKVRKIFHLILQWLKILPGINRFFLEQEAKIKTDRIILLHRERQQKNYALA</sequence>